<comment type="similarity">
    <text evidence="1">Belongs to the 2S seed storage albumins family.</text>
</comment>
<feature type="signal peptide" evidence="5">
    <location>
        <begin position="1"/>
        <end position="20"/>
    </location>
</feature>
<accession>A0A087GB31</accession>
<feature type="chain" id="PRO_5001821946" description="Bifunctional inhibitor/plant lipid transfer protein/seed storage helical domain-containing protein" evidence="5">
    <location>
        <begin position="21"/>
        <end position="168"/>
    </location>
</feature>
<dbReference type="OrthoDB" id="1922883at2759"/>
<dbReference type="InterPro" id="IPR000617">
    <property type="entry name" value="Napin/2SS/CON"/>
</dbReference>
<evidence type="ECO:0000313" key="8">
    <source>
        <dbReference type="Proteomes" id="UP000029120"/>
    </source>
</evidence>
<dbReference type="PANTHER" id="PTHR35496">
    <property type="entry name" value="2S SEED STORAGE PROTEIN 1-RELATED"/>
    <property type="match status" value="1"/>
</dbReference>
<reference evidence="8" key="1">
    <citation type="journal article" date="2015" name="Nat. Plants">
        <title>Genome expansion of Arabis alpina linked with retrotransposition and reduced symmetric DNA methylation.</title>
        <authorList>
            <person name="Willing E.M."/>
            <person name="Rawat V."/>
            <person name="Mandakova T."/>
            <person name="Maumus F."/>
            <person name="James G.V."/>
            <person name="Nordstroem K.J."/>
            <person name="Becker C."/>
            <person name="Warthmann N."/>
            <person name="Chica C."/>
            <person name="Szarzynska B."/>
            <person name="Zytnicki M."/>
            <person name="Albani M.C."/>
            <person name="Kiefer C."/>
            <person name="Bergonzi S."/>
            <person name="Castaings L."/>
            <person name="Mateos J.L."/>
            <person name="Berns M.C."/>
            <person name="Bujdoso N."/>
            <person name="Piofczyk T."/>
            <person name="de Lorenzo L."/>
            <person name="Barrero-Sicilia C."/>
            <person name="Mateos I."/>
            <person name="Piednoel M."/>
            <person name="Hagmann J."/>
            <person name="Chen-Min-Tao R."/>
            <person name="Iglesias-Fernandez R."/>
            <person name="Schuster S.C."/>
            <person name="Alonso-Blanco C."/>
            <person name="Roudier F."/>
            <person name="Carbonero P."/>
            <person name="Paz-Ares J."/>
            <person name="Davis S.J."/>
            <person name="Pecinka A."/>
            <person name="Quesneville H."/>
            <person name="Colot V."/>
            <person name="Lysak M.A."/>
            <person name="Weigel D."/>
            <person name="Coupland G."/>
            <person name="Schneeberger K."/>
        </authorList>
    </citation>
    <scope>NUCLEOTIDE SEQUENCE [LARGE SCALE GENOMIC DNA]</scope>
    <source>
        <strain evidence="8">cv. Pajares</strain>
    </source>
</reference>
<dbReference type="AlphaFoldDB" id="A0A087GB31"/>
<dbReference type="OMA" id="KMCVCPT"/>
<dbReference type="GO" id="GO:0009555">
    <property type="term" value="P:pollen development"/>
    <property type="evidence" value="ECO:0007669"/>
    <property type="project" value="EnsemblPlants"/>
</dbReference>
<keyword evidence="8" id="KW-1185">Reference proteome</keyword>
<dbReference type="Pfam" id="PF00234">
    <property type="entry name" value="Tryp_alpha_amyl"/>
    <property type="match status" value="1"/>
</dbReference>
<dbReference type="PANTHER" id="PTHR35496:SF20">
    <property type="entry name" value="2S SEED STORAGE PROTEIN 1-RELATED"/>
    <property type="match status" value="1"/>
</dbReference>
<evidence type="ECO:0000256" key="1">
    <source>
        <dbReference type="ARBA" id="ARBA00008262"/>
    </source>
</evidence>
<keyword evidence="4" id="KW-1015">Disulfide bond</keyword>
<proteinExistence type="inferred from homology"/>
<evidence type="ECO:0000256" key="2">
    <source>
        <dbReference type="ARBA" id="ARBA00022761"/>
    </source>
</evidence>
<dbReference type="InterPro" id="IPR036312">
    <property type="entry name" value="Bifun_inhib/LTP/seed_sf"/>
</dbReference>
<dbReference type="InterPro" id="IPR016140">
    <property type="entry name" value="Bifunc_inhib/LTP/seed_store"/>
</dbReference>
<name>A0A087GB31_ARAAL</name>
<keyword evidence="2" id="KW-0758">Storage protein</keyword>
<dbReference type="Gene3D" id="1.10.110.10">
    <property type="entry name" value="Plant lipid-transfer and hydrophobic proteins"/>
    <property type="match status" value="1"/>
</dbReference>
<keyword evidence="5" id="KW-0732">Signal</keyword>
<evidence type="ECO:0000259" key="6">
    <source>
        <dbReference type="SMART" id="SM00499"/>
    </source>
</evidence>
<dbReference type="PRINTS" id="PR00496">
    <property type="entry name" value="NAPIN"/>
</dbReference>
<protein>
    <recommendedName>
        <fullName evidence="6">Bifunctional inhibitor/plant lipid transfer protein/seed storage helical domain-containing protein</fullName>
    </recommendedName>
</protein>
<dbReference type="eggNOG" id="ENOG502S7EV">
    <property type="taxonomic scope" value="Eukaryota"/>
</dbReference>
<evidence type="ECO:0000256" key="3">
    <source>
        <dbReference type="ARBA" id="ARBA00023129"/>
    </source>
</evidence>
<dbReference type="SUPFAM" id="SSF47699">
    <property type="entry name" value="Bifunctional inhibitor/lipid-transfer protein/seed storage 2S albumin"/>
    <property type="match status" value="1"/>
</dbReference>
<dbReference type="Proteomes" id="UP000029120">
    <property type="component" value="Chromosome 8"/>
</dbReference>
<feature type="domain" description="Bifunctional inhibitor/plant lipid transfer protein/seed storage helical" evidence="6">
    <location>
        <begin position="59"/>
        <end position="160"/>
    </location>
</feature>
<gene>
    <name evidence="7" type="ordered locus">AALP_Aa8g331800</name>
</gene>
<evidence type="ECO:0000313" key="7">
    <source>
        <dbReference type="EMBL" id="KFK27083.1"/>
    </source>
</evidence>
<dbReference type="SMART" id="SM00499">
    <property type="entry name" value="AAI"/>
    <property type="match status" value="1"/>
</dbReference>
<dbReference type="SMR" id="A0A087GB31"/>
<sequence>MAKLILVFATLAICVFLANASIYRTVVEFEEDDDVNTKMGPQQGKCQREFMQHQQLRGCKQWIRQRAQQGRIGYEADDFELVLDVDLEDDENPMRRPQQPALQMCCNELRQVDKMCVCPTLKQAAQQARLQGMHGPQQVKHMFQTAQNLPKICKIPVGSCQFKASPTY</sequence>
<dbReference type="Gramene" id="KFK27083">
    <property type="protein sequence ID" value="KFK27083"/>
    <property type="gene ID" value="AALP_AA8G331800"/>
</dbReference>
<organism evidence="7 8">
    <name type="scientific">Arabis alpina</name>
    <name type="common">Alpine rock-cress</name>
    <dbReference type="NCBI Taxonomy" id="50452"/>
    <lineage>
        <taxon>Eukaryota</taxon>
        <taxon>Viridiplantae</taxon>
        <taxon>Streptophyta</taxon>
        <taxon>Embryophyta</taxon>
        <taxon>Tracheophyta</taxon>
        <taxon>Spermatophyta</taxon>
        <taxon>Magnoliopsida</taxon>
        <taxon>eudicotyledons</taxon>
        <taxon>Gunneridae</taxon>
        <taxon>Pentapetalae</taxon>
        <taxon>rosids</taxon>
        <taxon>malvids</taxon>
        <taxon>Brassicales</taxon>
        <taxon>Brassicaceae</taxon>
        <taxon>Arabideae</taxon>
        <taxon>Arabis</taxon>
    </lineage>
</organism>
<dbReference type="EMBL" id="CM002876">
    <property type="protein sequence ID" value="KFK27083.1"/>
    <property type="molecule type" value="Genomic_DNA"/>
</dbReference>
<evidence type="ECO:0000256" key="4">
    <source>
        <dbReference type="ARBA" id="ARBA00023157"/>
    </source>
</evidence>
<evidence type="ECO:0000256" key="5">
    <source>
        <dbReference type="SAM" id="SignalP"/>
    </source>
</evidence>
<keyword evidence="3" id="KW-0708">Seed storage protein</keyword>
<dbReference type="CDD" id="cd00261">
    <property type="entry name" value="AAI_SS"/>
    <property type="match status" value="1"/>
</dbReference>
<dbReference type="GO" id="GO:0045735">
    <property type="term" value="F:nutrient reservoir activity"/>
    <property type="evidence" value="ECO:0007669"/>
    <property type="project" value="UniProtKB-KW"/>
</dbReference>